<organism evidence="2 3">
    <name type="scientific">Lentzea cavernae</name>
    <dbReference type="NCBI Taxonomy" id="2020703"/>
    <lineage>
        <taxon>Bacteria</taxon>
        <taxon>Bacillati</taxon>
        <taxon>Actinomycetota</taxon>
        <taxon>Actinomycetes</taxon>
        <taxon>Pseudonocardiales</taxon>
        <taxon>Pseudonocardiaceae</taxon>
        <taxon>Lentzea</taxon>
    </lineage>
</organism>
<name>A0ABQ3MZJ9_9PSEU</name>
<protein>
    <submittedName>
        <fullName evidence="2">Uncharacterized protein</fullName>
    </submittedName>
</protein>
<gene>
    <name evidence="2" type="ORF">GCM10017774_73340</name>
</gene>
<dbReference type="EMBL" id="BNAR01000015">
    <property type="protein sequence ID" value="GHH56011.1"/>
    <property type="molecule type" value="Genomic_DNA"/>
</dbReference>
<reference evidence="3" key="1">
    <citation type="journal article" date="2019" name="Int. J. Syst. Evol. Microbiol.">
        <title>The Global Catalogue of Microorganisms (GCM) 10K type strain sequencing project: providing services to taxonomists for standard genome sequencing and annotation.</title>
        <authorList>
            <consortium name="The Broad Institute Genomics Platform"/>
            <consortium name="The Broad Institute Genome Sequencing Center for Infectious Disease"/>
            <person name="Wu L."/>
            <person name="Ma J."/>
        </authorList>
    </citation>
    <scope>NUCLEOTIDE SEQUENCE [LARGE SCALE GENOMIC DNA]</scope>
    <source>
        <strain evidence="3">CGMCC 4.7367</strain>
    </source>
</reference>
<dbReference type="Pfam" id="PF19865">
    <property type="entry name" value="DUF6338"/>
    <property type="match status" value="1"/>
</dbReference>
<sequence>MPSTLTGLIIFVLLLVPGFVFQRRRARDRPAAEETALQEALTILFTGLLLDGLGLAAVSGLWALIPGSAVDLSKLVLGPSAYLAAHPARLLGWSAAVLGIAVVVGYLAAGRRVQALVRRTTRRTASTEPHASAWWLLFEEHPASVPVHVGCYLTDGGYLSGRLHSYSRVGKESGDRELTLRDEITYREPGEDSAARVLNNVGAVSISARSIQFLTVTYLAPPPETPAQEPEKADS</sequence>
<keyword evidence="1" id="KW-0472">Membrane</keyword>
<dbReference type="RefSeq" id="WP_191303971.1">
    <property type="nucleotide sequence ID" value="NZ_BNAR01000015.1"/>
</dbReference>
<feature type="transmembrane region" description="Helical" evidence="1">
    <location>
        <begin position="6"/>
        <end position="22"/>
    </location>
</feature>
<dbReference type="InterPro" id="IPR045919">
    <property type="entry name" value="DUF6338"/>
</dbReference>
<proteinExistence type="predicted"/>
<keyword evidence="1" id="KW-0812">Transmembrane</keyword>
<evidence type="ECO:0000313" key="2">
    <source>
        <dbReference type="EMBL" id="GHH56011.1"/>
    </source>
</evidence>
<dbReference type="Proteomes" id="UP000605568">
    <property type="component" value="Unassembled WGS sequence"/>
</dbReference>
<keyword evidence="3" id="KW-1185">Reference proteome</keyword>
<comment type="caution">
    <text evidence="2">The sequence shown here is derived from an EMBL/GenBank/DDBJ whole genome shotgun (WGS) entry which is preliminary data.</text>
</comment>
<accession>A0ABQ3MZJ9</accession>
<feature type="transmembrane region" description="Helical" evidence="1">
    <location>
        <begin position="90"/>
        <end position="109"/>
    </location>
</feature>
<feature type="transmembrane region" description="Helical" evidence="1">
    <location>
        <begin position="43"/>
        <end position="65"/>
    </location>
</feature>
<keyword evidence="1" id="KW-1133">Transmembrane helix</keyword>
<evidence type="ECO:0000313" key="3">
    <source>
        <dbReference type="Proteomes" id="UP000605568"/>
    </source>
</evidence>
<evidence type="ECO:0000256" key="1">
    <source>
        <dbReference type="SAM" id="Phobius"/>
    </source>
</evidence>